<reference evidence="2" key="1">
    <citation type="journal article" date="2020" name="Cell">
        <title>Large-Scale Comparative Analyses of Tick Genomes Elucidate Their Genetic Diversity and Vector Capacities.</title>
        <authorList>
            <consortium name="Tick Genome and Microbiome Consortium (TIGMIC)"/>
            <person name="Jia N."/>
            <person name="Wang J."/>
            <person name="Shi W."/>
            <person name="Du L."/>
            <person name="Sun Y."/>
            <person name="Zhan W."/>
            <person name="Jiang J.F."/>
            <person name="Wang Q."/>
            <person name="Zhang B."/>
            <person name="Ji P."/>
            <person name="Bell-Sakyi L."/>
            <person name="Cui X.M."/>
            <person name="Yuan T.T."/>
            <person name="Jiang B.G."/>
            <person name="Yang W.F."/>
            <person name="Lam T.T."/>
            <person name="Chang Q.C."/>
            <person name="Ding S.J."/>
            <person name="Wang X.J."/>
            <person name="Zhu J.G."/>
            <person name="Ruan X.D."/>
            <person name="Zhao L."/>
            <person name="Wei J.T."/>
            <person name="Ye R.Z."/>
            <person name="Que T.C."/>
            <person name="Du C.H."/>
            <person name="Zhou Y.H."/>
            <person name="Cheng J.X."/>
            <person name="Dai P.F."/>
            <person name="Guo W.B."/>
            <person name="Han X.H."/>
            <person name="Huang E.J."/>
            <person name="Li L.F."/>
            <person name="Wei W."/>
            <person name="Gao Y.C."/>
            <person name="Liu J.Z."/>
            <person name="Shao H.Z."/>
            <person name="Wang X."/>
            <person name="Wang C.C."/>
            <person name="Yang T.C."/>
            <person name="Huo Q.B."/>
            <person name="Li W."/>
            <person name="Chen H.Y."/>
            <person name="Chen S.E."/>
            <person name="Zhou L.G."/>
            <person name="Ni X.B."/>
            <person name="Tian J.H."/>
            <person name="Sheng Y."/>
            <person name="Liu T."/>
            <person name="Pan Y.S."/>
            <person name="Xia L.Y."/>
            <person name="Li J."/>
            <person name="Zhao F."/>
            <person name="Cao W.C."/>
        </authorList>
    </citation>
    <scope>NUCLEOTIDE SEQUENCE</scope>
    <source>
        <strain evidence="2">Rsan-2018</strain>
    </source>
</reference>
<feature type="domain" description="DUF7041" evidence="1">
    <location>
        <begin position="23"/>
        <end position="102"/>
    </location>
</feature>
<evidence type="ECO:0000259" key="1">
    <source>
        <dbReference type="Pfam" id="PF23055"/>
    </source>
</evidence>
<dbReference type="AlphaFoldDB" id="A0A9D4T1N7"/>
<protein>
    <recommendedName>
        <fullName evidence="1">DUF7041 domain-containing protein</fullName>
    </recommendedName>
</protein>
<name>A0A9D4T1N7_RHISA</name>
<dbReference type="Proteomes" id="UP000821837">
    <property type="component" value="Unassembled WGS sequence"/>
</dbReference>
<reference evidence="2" key="2">
    <citation type="submission" date="2021-09" db="EMBL/GenBank/DDBJ databases">
        <authorList>
            <person name="Jia N."/>
            <person name="Wang J."/>
            <person name="Shi W."/>
            <person name="Du L."/>
            <person name="Sun Y."/>
            <person name="Zhan W."/>
            <person name="Jiang J."/>
            <person name="Wang Q."/>
            <person name="Zhang B."/>
            <person name="Ji P."/>
            <person name="Sakyi L.B."/>
            <person name="Cui X."/>
            <person name="Yuan T."/>
            <person name="Jiang B."/>
            <person name="Yang W."/>
            <person name="Lam T.T.-Y."/>
            <person name="Chang Q."/>
            <person name="Ding S."/>
            <person name="Wang X."/>
            <person name="Zhu J."/>
            <person name="Ruan X."/>
            <person name="Zhao L."/>
            <person name="Wei J."/>
            <person name="Que T."/>
            <person name="Du C."/>
            <person name="Cheng J."/>
            <person name="Dai P."/>
            <person name="Han X."/>
            <person name="Huang E."/>
            <person name="Gao Y."/>
            <person name="Liu J."/>
            <person name="Shao H."/>
            <person name="Ye R."/>
            <person name="Li L."/>
            <person name="Wei W."/>
            <person name="Wang X."/>
            <person name="Wang C."/>
            <person name="Huo Q."/>
            <person name="Li W."/>
            <person name="Guo W."/>
            <person name="Chen H."/>
            <person name="Chen S."/>
            <person name="Zhou L."/>
            <person name="Zhou L."/>
            <person name="Ni X."/>
            <person name="Tian J."/>
            <person name="Zhou Y."/>
            <person name="Sheng Y."/>
            <person name="Liu T."/>
            <person name="Pan Y."/>
            <person name="Xia L."/>
            <person name="Li J."/>
            <person name="Zhao F."/>
            <person name="Cao W."/>
        </authorList>
    </citation>
    <scope>NUCLEOTIDE SEQUENCE</scope>
    <source>
        <strain evidence="2">Rsan-2018</strain>
        <tissue evidence="2">Larvae</tissue>
    </source>
</reference>
<dbReference type="PANTHER" id="PTHR33327:SF3">
    <property type="entry name" value="RNA-DIRECTED DNA POLYMERASE"/>
    <property type="match status" value="1"/>
</dbReference>
<keyword evidence="3" id="KW-1185">Reference proteome</keyword>
<proteinExistence type="predicted"/>
<accession>A0A9D4T1N7</accession>
<sequence>MTSQQLPLRSPQRHQPEVSTLKVPEFCSSDSKLWFVTVESLFRRHRLTSQSTIYDHVVGALPSHTAADVGDVLLSPPADHPYDHLKETLIRRTTDSEQHRLQLLA</sequence>
<gene>
    <name evidence="2" type="ORF">HPB52_009931</name>
</gene>
<comment type="caution">
    <text evidence="2">The sequence shown here is derived from an EMBL/GenBank/DDBJ whole genome shotgun (WGS) entry which is preliminary data.</text>
</comment>
<dbReference type="Pfam" id="PF23055">
    <property type="entry name" value="DUF7041"/>
    <property type="match status" value="1"/>
</dbReference>
<organism evidence="2 3">
    <name type="scientific">Rhipicephalus sanguineus</name>
    <name type="common">Brown dog tick</name>
    <name type="synonym">Ixodes sanguineus</name>
    <dbReference type="NCBI Taxonomy" id="34632"/>
    <lineage>
        <taxon>Eukaryota</taxon>
        <taxon>Metazoa</taxon>
        <taxon>Ecdysozoa</taxon>
        <taxon>Arthropoda</taxon>
        <taxon>Chelicerata</taxon>
        <taxon>Arachnida</taxon>
        <taxon>Acari</taxon>
        <taxon>Parasitiformes</taxon>
        <taxon>Ixodida</taxon>
        <taxon>Ixodoidea</taxon>
        <taxon>Ixodidae</taxon>
        <taxon>Rhipicephalinae</taxon>
        <taxon>Rhipicephalus</taxon>
        <taxon>Rhipicephalus</taxon>
    </lineage>
</organism>
<dbReference type="VEuPathDB" id="VectorBase:RSAN_031743"/>
<dbReference type="InterPro" id="IPR055469">
    <property type="entry name" value="DUF7041"/>
</dbReference>
<evidence type="ECO:0000313" key="2">
    <source>
        <dbReference type="EMBL" id="KAH7968596.1"/>
    </source>
</evidence>
<dbReference type="PANTHER" id="PTHR33327">
    <property type="entry name" value="ENDONUCLEASE"/>
    <property type="match status" value="1"/>
</dbReference>
<dbReference type="EMBL" id="JABSTV010001248">
    <property type="protein sequence ID" value="KAH7968596.1"/>
    <property type="molecule type" value="Genomic_DNA"/>
</dbReference>
<evidence type="ECO:0000313" key="3">
    <source>
        <dbReference type="Proteomes" id="UP000821837"/>
    </source>
</evidence>